<dbReference type="Pfam" id="PF08239">
    <property type="entry name" value="SH3_3"/>
    <property type="match status" value="1"/>
</dbReference>
<dbReference type="PROSITE" id="PS51781">
    <property type="entry name" value="SH3B"/>
    <property type="match status" value="1"/>
</dbReference>
<dbReference type="SMART" id="SM00287">
    <property type="entry name" value="SH3b"/>
    <property type="match status" value="1"/>
</dbReference>
<proteinExistence type="predicted"/>
<protein>
    <submittedName>
        <fullName evidence="6">S-layer homology domain-containing protein</fullName>
    </submittedName>
</protein>
<reference evidence="6" key="1">
    <citation type="journal article" date="2021" name="PeerJ">
        <title>Extensive microbial diversity within the chicken gut microbiome revealed by metagenomics and culture.</title>
        <authorList>
            <person name="Gilroy R."/>
            <person name="Ravi A."/>
            <person name="Getino M."/>
            <person name="Pursley I."/>
            <person name="Horton D.L."/>
            <person name="Alikhan N.F."/>
            <person name="Baker D."/>
            <person name="Gharbi K."/>
            <person name="Hall N."/>
            <person name="Watson M."/>
            <person name="Adriaenssens E.M."/>
            <person name="Foster-Nyarko E."/>
            <person name="Jarju S."/>
            <person name="Secka A."/>
            <person name="Antonio M."/>
            <person name="Oren A."/>
            <person name="Chaudhuri R.R."/>
            <person name="La Ragione R."/>
            <person name="Hildebrand F."/>
            <person name="Pallen M.J."/>
        </authorList>
    </citation>
    <scope>NUCLEOTIDE SEQUENCE</scope>
    <source>
        <strain evidence="6">CHK185-1770</strain>
    </source>
</reference>
<dbReference type="Pfam" id="PF00395">
    <property type="entry name" value="SLH"/>
    <property type="match status" value="3"/>
</dbReference>
<evidence type="ECO:0000256" key="3">
    <source>
        <dbReference type="SAM" id="SignalP"/>
    </source>
</evidence>
<feature type="chain" id="PRO_5039403160" evidence="3">
    <location>
        <begin position="37"/>
        <end position="601"/>
    </location>
</feature>
<organism evidence="6 7">
    <name type="scientific">Candidatus Acutalibacter pullicola</name>
    <dbReference type="NCBI Taxonomy" id="2838417"/>
    <lineage>
        <taxon>Bacteria</taxon>
        <taxon>Bacillati</taxon>
        <taxon>Bacillota</taxon>
        <taxon>Clostridia</taxon>
        <taxon>Eubacteriales</taxon>
        <taxon>Acutalibacteraceae</taxon>
        <taxon>Acutalibacter</taxon>
    </lineage>
</organism>
<accession>A0A9D2SEH8</accession>
<keyword evidence="1" id="KW-0677">Repeat</keyword>
<dbReference type="InterPro" id="IPR026876">
    <property type="entry name" value="Fn3_assoc_repeat"/>
</dbReference>
<evidence type="ECO:0000259" key="5">
    <source>
        <dbReference type="PROSITE" id="PS51781"/>
    </source>
</evidence>
<feature type="domain" description="SLH" evidence="4">
    <location>
        <begin position="424"/>
        <end position="484"/>
    </location>
</feature>
<evidence type="ECO:0000256" key="1">
    <source>
        <dbReference type="ARBA" id="ARBA00022737"/>
    </source>
</evidence>
<dbReference type="Pfam" id="PF13287">
    <property type="entry name" value="Fn3_assoc"/>
    <property type="match status" value="1"/>
</dbReference>
<gene>
    <name evidence="6" type="ORF">H9710_02915</name>
</gene>
<feature type="domain" description="SLH" evidence="4">
    <location>
        <begin position="485"/>
        <end position="548"/>
    </location>
</feature>
<sequence>MTTLRRTRGRRLLAFLLSLALAAAAALPGFSMNVSAAETTITSFGLAQQGLTAYRDGWVYVYGSKGAPYGDTRSSDCAGLLYSYFTDNGVPPCAGGASSQVRLNTVWHGTLDELPRIHGLSVTVPDAYDTEYPYSHVGIYVGNNMATDNSAPGVNMRYRSVYQGGWTEWHLFDCGLQYPSNGWYEFDSGMVHYTDYQYDVNTTVDGYTIGEDGFARNADGSLVQNDGSLTNSGFVSASTVAAYLESQGIGYSVGAGYGGGNQDDPDDPPTNHNGVVTGSGVNVRSQATTQSFVVTTLSRGTQVHVTGQVNGQPVLSGGLSSSLWYQITLPSNGVTGYISSLFVEITGALDTPDAPAITWEDGYVLMTAASEEEEIFYTEDGSQPTAESTPYTGPIYLAGGTTFKVISLLDGQTSQVVTATVLENGSVFTDFTTTDWFYSSVEEAVDLGLFEGSDGKMRPLDTISRAEFAKVLANLEGVDLTAYEGATLYSDVSESAWYASAVNWATAEGLMNGVGNGTFSPNAPITREQICVTLARYMGLTYQGGAQAFADDNLISSWAKDAVYACRENGIVNGMNGNNFAPKDPASRAQTCTMVLNAYYV</sequence>
<dbReference type="InterPro" id="IPR051465">
    <property type="entry name" value="Cell_Envelope_Struct_Comp"/>
</dbReference>
<reference evidence="6" key="2">
    <citation type="submission" date="2021-04" db="EMBL/GenBank/DDBJ databases">
        <authorList>
            <person name="Gilroy R."/>
        </authorList>
    </citation>
    <scope>NUCLEOTIDE SEQUENCE</scope>
    <source>
        <strain evidence="6">CHK185-1770</strain>
    </source>
</reference>
<dbReference type="PANTHER" id="PTHR43308">
    <property type="entry name" value="OUTER MEMBRANE PROTEIN ALPHA-RELATED"/>
    <property type="match status" value="1"/>
</dbReference>
<keyword evidence="3" id="KW-0732">Signal</keyword>
<name>A0A9D2SEH8_9FIRM</name>
<dbReference type="InterPro" id="IPR001119">
    <property type="entry name" value="SLH_dom"/>
</dbReference>
<dbReference type="PROSITE" id="PS51272">
    <property type="entry name" value="SLH"/>
    <property type="match status" value="3"/>
</dbReference>
<evidence type="ECO:0000256" key="2">
    <source>
        <dbReference type="SAM" id="MobiDB-lite"/>
    </source>
</evidence>
<feature type="domain" description="SLH" evidence="4">
    <location>
        <begin position="549"/>
        <end position="601"/>
    </location>
</feature>
<evidence type="ECO:0000313" key="6">
    <source>
        <dbReference type="EMBL" id="HJB97514.1"/>
    </source>
</evidence>
<feature type="domain" description="SH3b" evidence="5">
    <location>
        <begin position="271"/>
        <end position="347"/>
    </location>
</feature>
<dbReference type="AlphaFoldDB" id="A0A9D2SEH8"/>
<feature type="compositionally biased region" description="Polar residues" evidence="2">
    <location>
        <begin position="270"/>
        <end position="279"/>
    </location>
</feature>
<dbReference type="InterPro" id="IPR003646">
    <property type="entry name" value="SH3-like_bac-type"/>
</dbReference>
<evidence type="ECO:0000313" key="7">
    <source>
        <dbReference type="Proteomes" id="UP000826793"/>
    </source>
</evidence>
<feature type="region of interest" description="Disordered" evidence="2">
    <location>
        <begin position="255"/>
        <end position="279"/>
    </location>
</feature>
<evidence type="ECO:0000259" key="4">
    <source>
        <dbReference type="PROSITE" id="PS51272"/>
    </source>
</evidence>
<comment type="caution">
    <text evidence="6">The sequence shown here is derived from an EMBL/GenBank/DDBJ whole genome shotgun (WGS) entry which is preliminary data.</text>
</comment>
<dbReference type="Proteomes" id="UP000826793">
    <property type="component" value="Unassembled WGS sequence"/>
</dbReference>
<dbReference type="EMBL" id="DWXG01000025">
    <property type="protein sequence ID" value="HJB97514.1"/>
    <property type="molecule type" value="Genomic_DNA"/>
</dbReference>
<feature type="signal peptide" evidence="3">
    <location>
        <begin position="1"/>
        <end position="36"/>
    </location>
</feature>
<dbReference type="Gene3D" id="2.30.30.40">
    <property type="entry name" value="SH3 Domains"/>
    <property type="match status" value="1"/>
</dbReference>